<feature type="domain" description="VOC" evidence="2">
    <location>
        <begin position="10"/>
        <end position="130"/>
    </location>
</feature>
<reference evidence="3 4" key="1">
    <citation type="submission" date="2024-07" db="EMBL/GenBank/DDBJ databases">
        <authorList>
            <person name="Kang M."/>
        </authorList>
    </citation>
    <scope>NUCLEOTIDE SEQUENCE [LARGE SCALE GENOMIC DNA]</scope>
    <source>
        <strain evidence="3 4">DFM31</strain>
    </source>
</reference>
<dbReference type="RefSeq" id="WP_366191487.1">
    <property type="nucleotide sequence ID" value="NZ_JBFBVU010000002.1"/>
</dbReference>
<keyword evidence="1" id="KW-0479">Metal-binding</keyword>
<evidence type="ECO:0000313" key="3">
    <source>
        <dbReference type="EMBL" id="MEV8465790.1"/>
    </source>
</evidence>
<dbReference type="InterPro" id="IPR037523">
    <property type="entry name" value="VOC_core"/>
</dbReference>
<dbReference type="Proteomes" id="UP001553161">
    <property type="component" value="Unassembled WGS sequence"/>
</dbReference>
<dbReference type="PROSITE" id="PS51819">
    <property type="entry name" value="VOC"/>
    <property type="match status" value="1"/>
</dbReference>
<dbReference type="InterPro" id="IPR018146">
    <property type="entry name" value="Glyoxalase_1_CS"/>
</dbReference>
<dbReference type="SUPFAM" id="SSF54593">
    <property type="entry name" value="Glyoxalase/Bleomycin resistance protein/Dihydroxybiphenyl dioxygenase"/>
    <property type="match status" value="1"/>
</dbReference>
<dbReference type="PROSITE" id="PS00934">
    <property type="entry name" value="GLYOXALASE_I_1"/>
    <property type="match status" value="1"/>
</dbReference>
<organism evidence="3 4">
    <name type="scientific">Meridianimarinicoccus marinus</name>
    <dbReference type="NCBI Taxonomy" id="3231483"/>
    <lineage>
        <taxon>Bacteria</taxon>
        <taxon>Pseudomonadati</taxon>
        <taxon>Pseudomonadota</taxon>
        <taxon>Alphaproteobacteria</taxon>
        <taxon>Rhodobacterales</taxon>
        <taxon>Paracoccaceae</taxon>
        <taxon>Meridianimarinicoccus</taxon>
    </lineage>
</organism>
<dbReference type="InterPro" id="IPR004360">
    <property type="entry name" value="Glyas_Fos-R_dOase_dom"/>
</dbReference>
<sequence length="159" mass="17466">MTSAPLATPGIGHVHLKVADLDRALRFYTDLLGLEVQATDGRAVAFLSWGGYHHHIALNTWHSAGGTPAPVRHTGLFHVAFLYPTRAELARAVRRMVEAGVPLDGASDHGVSEAVYLSDPDGNGIELYWDRPRADWPRDANGQLAMYTRRLDLDDLLSE</sequence>
<dbReference type="Gene3D" id="3.10.180.10">
    <property type="entry name" value="2,3-Dihydroxybiphenyl 1,2-Dioxygenase, domain 1"/>
    <property type="match status" value="1"/>
</dbReference>
<comment type="caution">
    <text evidence="3">The sequence shown here is derived from an EMBL/GenBank/DDBJ whole genome shotgun (WGS) entry which is preliminary data.</text>
</comment>
<dbReference type="InterPro" id="IPR029068">
    <property type="entry name" value="Glyas_Bleomycin-R_OHBP_Dase"/>
</dbReference>
<gene>
    <name evidence="3" type="ORF">AB0T83_03205</name>
</gene>
<dbReference type="PANTHER" id="PTHR43279:SF1">
    <property type="entry name" value="CATECHOL-2,3-DIOXYGENASE"/>
    <property type="match status" value="1"/>
</dbReference>
<name>A0ABV3L2N4_9RHOB</name>
<keyword evidence="4" id="KW-1185">Reference proteome</keyword>
<dbReference type="EMBL" id="JBFBVU010000002">
    <property type="protein sequence ID" value="MEV8465790.1"/>
    <property type="molecule type" value="Genomic_DNA"/>
</dbReference>
<protein>
    <submittedName>
        <fullName evidence="3">VOC family protein</fullName>
    </submittedName>
</protein>
<proteinExistence type="predicted"/>
<dbReference type="Pfam" id="PF00903">
    <property type="entry name" value="Glyoxalase"/>
    <property type="match status" value="1"/>
</dbReference>
<evidence type="ECO:0000313" key="4">
    <source>
        <dbReference type="Proteomes" id="UP001553161"/>
    </source>
</evidence>
<evidence type="ECO:0000256" key="1">
    <source>
        <dbReference type="ARBA" id="ARBA00022723"/>
    </source>
</evidence>
<dbReference type="PANTHER" id="PTHR43279">
    <property type="entry name" value="CATECHOL-2,3-DIOXYGENASE"/>
    <property type="match status" value="1"/>
</dbReference>
<evidence type="ECO:0000259" key="2">
    <source>
        <dbReference type="PROSITE" id="PS51819"/>
    </source>
</evidence>
<accession>A0ABV3L2N4</accession>